<feature type="transmembrane region" description="Helical" evidence="9">
    <location>
        <begin position="9"/>
        <end position="31"/>
    </location>
</feature>
<dbReference type="InterPro" id="IPR027469">
    <property type="entry name" value="Cation_efflux_TMD_sf"/>
</dbReference>
<evidence type="ECO:0000256" key="6">
    <source>
        <dbReference type="ARBA" id="ARBA00022906"/>
    </source>
</evidence>
<accession>A0A1B4V1X8</accession>
<dbReference type="Pfam" id="PF16916">
    <property type="entry name" value="ZT_dimer"/>
    <property type="match status" value="1"/>
</dbReference>
<proteinExistence type="inferred from homology"/>
<reference evidence="12 13" key="1">
    <citation type="submission" date="2015-08" db="EMBL/GenBank/DDBJ databases">
        <title>Complete genome sequence of Sulfurifustis variabilis.</title>
        <authorList>
            <person name="Miura A."/>
            <person name="Kojima H."/>
            <person name="Fukui M."/>
        </authorList>
    </citation>
    <scope>NUCLEOTIDE SEQUENCE [LARGE SCALE GENOMIC DNA]</scope>
    <source>
        <strain evidence="13">skN76</strain>
    </source>
</reference>
<keyword evidence="8 9" id="KW-0472">Membrane</keyword>
<dbReference type="GO" id="GO:0015086">
    <property type="term" value="F:cadmium ion transmembrane transporter activity"/>
    <property type="evidence" value="ECO:0007669"/>
    <property type="project" value="TreeGrafter"/>
</dbReference>
<keyword evidence="5 9" id="KW-0812">Transmembrane</keyword>
<dbReference type="GO" id="GO:0015341">
    <property type="term" value="F:zinc efflux antiporter activity"/>
    <property type="evidence" value="ECO:0007669"/>
    <property type="project" value="TreeGrafter"/>
</dbReference>
<evidence type="ECO:0000256" key="9">
    <source>
        <dbReference type="SAM" id="Phobius"/>
    </source>
</evidence>
<evidence type="ECO:0000256" key="8">
    <source>
        <dbReference type="ARBA" id="ARBA00023136"/>
    </source>
</evidence>
<keyword evidence="3" id="KW-0813">Transport</keyword>
<dbReference type="EMBL" id="AP014936">
    <property type="protein sequence ID" value="BAU47509.1"/>
    <property type="molecule type" value="Genomic_DNA"/>
</dbReference>
<evidence type="ECO:0000256" key="7">
    <source>
        <dbReference type="ARBA" id="ARBA00022989"/>
    </source>
</evidence>
<dbReference type="SUPFAM" id="SSF160240">
    <property type="entry name" value="Cation efflux protein cytoplasmic domain-like"/>
    <property type="match status" value="1"/>
</dbReference>
<feature type="domain" description="Cation efflux protein cytoplasmic" evidence="11">
    <location>
        <begin position="208"/>
        <end position="285"/>
    </location>
</feature>
<dbReference type="GO" id="GO:0015093">
    <property type="term" value="F:ferrous iron transmembrane transporter activity"/>
    <property type="evidence" value="ECO:0007669"/>
    <property type="project" value="TreeGrafter"/>
</dbReference>
<dbReference type="FunFam" id="1.20.1510.10:FF:000001">
    <property type="entry name" value="Ferrous-iron efflux pump FieF"/>
    <property type="match status" value="1"/>
</dbReference>
<dbReference type="Pfam" id="PF01545">
    <property type="entry name" value="Cation_efflux"/>
    <property type="match status" value="1"/>
</dbReference>
<protein>
    <submittedName>
        <fullName evidence="12">Transporter</fullName>
    </submittedName>
</protein>
<feature type="domain" description="Cation efflux protein transmembrane" evidence="10">
    <location>
        <begin position="11"/>
        <end position="204"/>
    </location>
</feature>
<evidence type="ECO:0000259" key="10">
    <source>
        <dbReference type="Pfam" id="PF01545"/>
    </source>
</evidence>
<dbReference type="InterPro" id="IPR036837">
    <property type="entry name" value="Cation_efflux_CTD_sf"/>
</dbReference>
<sequence length="299" mass="32215">MTRDSLTRFAWLSIAAAIATIVLKGIAWWLTGSVGLLSDALESFVNLGAGLLALWMLTIAARPADAEHPFGHGKAEYFSSGAEGTMILAAAASIATAALPRLFEPRPLERIGVGLAVSAVAAAVNLSVAQVLRHAGRRHRSITLQADGDHLMTDVWTSVGVIAAVTAVAYTGWLRLDPLIALVVAGYIAWTGLGLIRRSVRGLMDYALPAEETARVTAILDRYGPQGVAYHALRTREAGHRRFITFHLLVPGAWSVERGHALLEEIEAEIREALPHANVLGHLEPVEHTSSYEDMELDR</sequence>
<dbReference type="GO" id="GO:0006882">
    <property type="term" value="P:intracellular zinc ion homeostasis"/>
    <property type="evidence" value="ECO:0007669"/>
    <property type="project" value="TreeGrafter"/>
</dbReference>
<evidence type="ECO:0000259" key="11">
    <source>
        <dbReference type="Pfam" id="PF16916"/>
    </source>
</evidence>
<comment type="subcellular location">
    <subcellularLocation>
        <location evidence="1">Membrane</location>
        <topology evidence="1">Multi-pass membrane protein</topology>
    </subcellularLocation>
</comment>
<dbReference type="Gene3D" id="3.30.70.1350">
    <property type="entry name" value="Cation efflux protein, cytoplasmic domain"/>
    <property type="match status" value="1"/>
</dbReference>
<feature type="transmembrane region" description="Helical" evidence="9">
    <location>
        <begin position="81"/>
        <end position="99"/>
    </location>
</feature>
<evidence type="ECO:0000256" key="3">
    <source>
        <dbReference type="ARBA" id="ARBA00022448"/>
    </source>
</evidence>
<dbReference type="AlphaFoldDB" id="A0A1B4V1X8"/>
<dbReference type="NCBIfam" id="TIGR01297">
    <property type="entry name" value="CDF"/>
    <property type="match status" value="1"/>
</dbReference>
<evidence type="ECO:0000313" key="12">
    <source>
        <dbReference type="EMBL" id="BAU47509.1"/>
    </source>
</evidence>
<dbReference type="InterPro" id="IPR002524">
    <property type="entry name" value="Cation_efflux"/>
</dbReference>
<feature type="transmembrane region" description="Helical" evidence="9">
    <location>
        <begin position="153"/>
        <end position="173"/>
    </location>
</feature>
<dbReference type="InterPro" id="IPR058533">
    <property type="entry name" value="Cation_efflux_TM"/>
</dbReference>
<evidence type="ECO:0000256" key="2">
    <source>
        <dbReference type="ARBA" id="ARBA00010212"/>
    </source>
</evidence>
<dbReference type="Gene3D" id="1.20.1510.10">
    <property type="entry name" value="Cation efflux protein transmembrane domain"/>
    <property type="match status" value="1"/>
</dbReference>
<keyword evidence="6" id="KW-0864">Zinc transport</keyword>
<feature type="transmembrane region" description="Helical" evidence="9">
    <location>
        <begin position="111"/>
        <end position="132"/>
    </location>
</feature>
<dbReference type="InterPro" id="IPR050291">
    <property type="entry name" value="CDF_Transporter"/>
</dbReference>
<dbReference type="GO" id="GO:0005886">
    <property type="term" value="C:plasma membrane"/>
    <property type="evidence" value="ECO:0007669"/>
    <property type="project" value="TreeGrafter"/>
</dbReference>
<dbReference type="PANTHER" id="PTHR43840">
    <property type="entry name" value="MITOCHONDRIAL METAL TRANSPORTER 1-RELATED"/>
    <property type="match status" value="1"/>
</dbReference>
<evidence type="ECO:0000256" key="4">
    <source>
        <dbReference type="ARBA" id="ARBA00022496"/>
    </source>
</evidence>
<evidence type="ECO:0000313" key="13">
    <source>
        <dbReference type="Proteomes" id="UP000218899"/>
    </source>
</evidence>
<keyword evidence="6" id="KW-0406">Ion transport</keyword>
<dbReference type="PANTHER" id="PTHR43840:SF15">
    <property type="entry name" value="MITOCHONDRIAL METAL TRANSPORTER 1-RELATED"/>
    <property type="match status" value="1"/>
</dbReference>
<keyword evidence="4" id="KW-0410">Iron transport</keyword>
<feature type="transmembrane region" description="Helical" evidence="9">
    <location>
        <begin position="43"/>
        <end position="61"/>
    </location>
</feature>
<gene>
    <name evidence="12" type="ORF">SVA_0930</name>
</gene>
<dbReference type="KEGG" id="sva:SVA_0930"/>
<comment type="similarity">
    <text evidence="2">Belongs to the cation diffusion facilitator (CDF) transporter (TC 2.A.4) family. FieF subfamily.</text>
</comment>
<evidence type="ECO:0000256" key="5">
    <source>
        <dbReference type="ARBA" id="ARBA00022692"/>
    </source>
</evidence>
<keyword evidence="7 9" id="KW-1133">Transmembrane helix</keyword>
<dbReference type="Proteomes" id="UP000218899">
    <property type="component" value="Chromosome"/>
</dbReference>
<keyword evidence="13" id="KW-1185">Reference proteome</keyword>
<feature type="transmembrane region" description="Helical" evidence="9">
    <location>
        <begin position="179"/>
        <end position="196"/>
    </location>
</feature>
<organism evidence="12 13">
    <name type="scientific">Sulfurifustis variabilis</name>
    <dbReference type="NCBI Taxonomy" id="1675686"/>
    <lineage>
        <taxon>Bacteria</taxon>
        <taxon>Pseudomonadati</taxon>
        <taxon>Pseudomonadota</taxon>
        <taxon>Gammaproteobacteria</taxon>
        <taxon>Acidiferrobacterales</taxon>
        <taxon>Acidiferrobacteraceae</taxon>
        <taxon>Sulfurifustis</taxon>
    </lineage>
</organism>
<dbReference type="SUPFAM" id="SSF161111">
    <property type="entry name" value="Cation efflux protein transmembrane domain-like"/>
    <property type="match status" value="1"/>
</dbReference>
<name>A0A1B4V1X8_9GAMM</name>
<evidence type="ECO:0000256" key="1">
    <source>
        <dbReference type="ARBA" id="ARBA00004141"/>
    </source>
</evidence>
<keyword evidence="6" id="KW-0862">Zinc</keyword>
<keyword evidence="4" id="KW-0408">Iron</keyword>
<dbReference type="InterPro" id="IPR027470">
    <property type="entry name" value="Cation_efflux_CTD"/>
</dbReference>